<comment type="caution">
    <text evidence="1">Lacks conserved residue(s) required for the propagation of feature annotation.</text>
</comment>
<evidence type="ECO:0000256" key="4">
    <source>
        <dbReference type="SAM" id="SignalP"/>
    </source>
</evidence>
<keyword evidence="3" id="KW-1133">Transmembrane helix</keyword>
<keyword evidence="1" id="KW-0245">EGF-like domain</keyword>
<feature type="region of interest" description="Disordered" evidence="2">
    <location>
        <begin position="706"/>
        <end position="740"/>
    </location>
</feature>
<name>A0A8J4V820_9MYCE</name>
<evidence type="ECO:0000259" key="5">
    <source>
        <dbReference type="PROSITE" id="PS50026"/>
    </source>
</evidence>
<dbReference type="PROSITE" id="PS50026">
    <property type="entry name" value="EGF_3"/>
    <property type="match status" value="1"/>
</dbReference>
<keyword evidence="1" id="KW-1015">Disulfide bond</keyword>
<keyword evidence="7" id="KW-1185">Reference proteome</keyword>
<feature type="signal peptide" evidence="4">
    <location>
        <begin position="1"/>
        <end position="19"/>
    </location>
</feature>
<feature type="disulfide bond" evidence="1">
    <location>
        <begin position="553"/>
        <end position="563"/>
    </location>
</feature>
<feature type="domain" description="EGF-like" evidence="5">
    <location>
        <begin position="549"/>
        <end position="589"/>
    </location>
</feature>
<sequence>MNNIQFLILTICLVYSSLSITTSNALDSWVMPNHDSFHSSFSNSDSIVNDIHWLNVTYNDEASTSDTYTYNIKLQYNPLIFLNQSFIYLKSLGCNKDICNLVIVKNYYQGDFVWSNQIKFNSSLLEEKETLDIELISSSGSQVENEIVLVYLTNINQFYSFDSQYGSFLWTSFSNSSNSSENSNSSDSNELTDIYNHCTSPLQTNNGSSATINTQYYMLCNNYLLNDTLEFILINFSTGNFKNFKINNNNDIDHLSILINNNNAFNSILLLPMPNDLNNIIFYQYLNNNTDSNSNSDSTSSDSNNNSNNNNNIKEIIYIFSLKDFSIKSSWIPTLKNSAIGRLINSNSIIVFNSTISMLYCSNNKTISIDRFDIASGSSIGTKVLLDGLRDCNPNTIVNAKLGYNSITGDIIFMIELKNRVDKIISYLGTLISSQSLSYSLQWIVLGDKQSRIYDFSLSLPNSVYLVRDNGLSLYSYTNTLIQFQSFPSNFVIVNDSLPTISNGQAYVLISNDNVLLKAFDSICSEQDYCSGNFTCSSLGCVCKTNYYPNDLCQVYCDPVATCSNQGTCDENGLCVCDPTRGYIGDDCSVCRKGWYGADCNLHFNYKMVIIGLSVTALVTSSICIFACCTKNIKSKFNYTNDFTKNTGAPPTDYDGDYQVEILNETPTPPPTPLLKRLKLLFKSNSSTSTSNTSIFGSTKNSTSINYQPLKETNNHNNNSNYQILNDDHISDDDNDNDNL</sequence>
<evidence type="ECO:0000256" key="2">
    <source>
        <dbReference type="SAM" id="MobiDB-lite"/>
    </source>
</evidence>
<evidence type="ECO:0000313" key="7">
    <source>
        <dbReference type="Proteomes" id="UP000695562"/>
    </source>
</evidence>
<keyword evidence="3" id="KW-0812">Transmembrane</keyword>
<accession>A0A8J4V820</accession>
<evidence type="ECO:0000313" key="6">
    <source>
        <dbReference type="EMBL" id="KAF2074564.1"/>
    </source>
</evidence>
<reference evidence="6" key="1">
    <citation type="submission" date="2020-01" db="EMBL/GenBank/DDBJ databases">
        <title>Development of genomics and gene disruption for Polysphondylium violaceum indicates a role for the polyketide synthase stlB in stalk morphogenesis.</title>
        <authorList>
            <person name="Narita B."/>
            <person name="Kawabe Y."/>
            <person name="Kin K."/>
            <person name="Saito T."/>
            <person name="Gibbs R."/>
            <person name="Kuspa A."/>
            <person name="Muzny D."/>
            <person name="Queller D."/>
            <person name="Richards S."/>
            <person name="Strassman J."/>
            <person name="Sucgang R."/>
            <person name="Worley K."/>
            <person name="Schaap P."/>
        </authorList>
    </citation>
    <scope>NUCLEOTIDE SEQUENCE</scope>
    <source>
        <strain evidence="6">QSvi11</strain>
    </source>
</reference>
<keyword evidence="4" id="KW-0732">Signal</keyword>
<feature type="compositionally biased region" description="Acidic residues" evidence="2">
    <location>
        <begin position="730"/>
        <end position="740"/>
    </location>
</feature>
<evidence type="ECO:0000256" key="3">
    <source>
        <dbReference type="SAM" id="Phobius"/>
    </source>
</evidence>
<dbReference type="EMBL" id="AJWJ01000141">
    <property type="protein sequence ID" value="KAF2074564.1"/>
    <property type="molecule type" value="Genomic_DNA"/>
</dbReference>
<gene>
    <name evidence="6" type="ORF">CYY_004146</name>
</gene>
<keyword evidence="3" id="KW-0472">Membrane</keyword>
<dbReference type="InterPro" id="IPR000742">
    <property type="entry name" value="EGF"/>
</dbReference>
<proteinExistence type="predicted"/>
<evidence type="ECO:0000256" key="1">
    <source>
        <dbReference type="PROSITE-ProRule" id="PRU00076"/>
    </source>
</evidence>
<organism evidence="6 7">
    <name type="scientific">Polysphondylium violaceum</name>
    <dbReference type="NCBI Taxonomy" id="133409"/>
    <lineage>
        <taxon>Eukaryota</taxon>
        <taxon>Amoebozoa</taxon>
        <taxon>Evosea</taxon>
        <taxon>Eumycetozoa</taxon>
        <taxon>Dictyostelia</taxon>
        <taxon>Dictyosteliales</taxon>
        <taxon>Dictyosteliaceae</taxon>
        <taxon>Polysphondylium</taxon>
    </lineage>
</organism>
<dbReference type="Gene3D" id="2.10.25.10">
    <property type="entry name" value="Laminin"/>
    <property type="match status" value="1"/>
</dbReference>
<dbReference type="AlphaFoldDB" id="A0A8J4V820"/>
<feature type="transmembrane region" description="Helical" evidence="3">
    <location>
        <begin position="608"/>
        <end position="629"/>
    </location>
</feature>
<dbReference type="Proteomes" id="UP000695562">
    <property type="component" value="Unassembled WGS sequence"/>
</dbReference>
<dbReference type="OrthoDB" id="21456at2759"/>
<feature type="chain" id="PRO_5035156657" description="EGF-like domain-containing protein" evidence="4">
    <location>
        <begin position="20"/>
        <end position="740"/>
    </location>
</feature>
<feature type="compositionally biased region" description="Polar residues" evidence="2">
    <location>
        <begin position="706"/>
        <end position="724"/>
    </location>
</feature>
<comment type="caution">
    <text evidence="6">The sequence shown here is derived from an EMBL/GenBank/DDBJ whole genome shotgun (WGS) entry which is preliminary data.</text>
</comment>
<protein>
    <recommendedName>
        <fullName evidence="5">EGF-like domain-containing protein</fullName>
    </recommendedName>
</protein>